<dbReference type="AlphaFoldDB" id="A0AAW0NTX5"/>
<evidence type="ECO:0000256" key="1">
    <source>
        <dbReference type="ARBA" id="ARBA00010879"/>
    </source>
</evidence>
<sequence>MSGRRFLVDSGAQRSIIPASSADTLGQGQGPLLDAANGTPIRTFGTRFITVCFNERVFNWNFVVASVAVPILAVAKHGVEHYITTVGPPVFARSRRLDAAKLKIAKAEFANMERLGIVRRSNSPWASPLHMVPKADGGWRPCGDFRRLNNATTNDRYPVPHIQDFSVHLVGATIFSKVDLVRGYHQVPVHPQDVPKTAVITPFGLFEFLRMPFGLKGAAQTFQRLMDSVLRDMPFLFVYLDDILVASATAGEHMSHLRQLFERLSEHGLIVNPAKCQFGLSDIEFLGHLVSPQGAVPLPAKVEAISAFPRPHSVKPLQEFLGMVNFTIALYREPPTLCTPCMRHYEDGGLTRTLSGPQIDCRLSKGPRPHLLMLPFWPIPTQRLPSP</sequence>
<dbReference type="GO" id="GO:0003964">
    <property type="term" value="F:RNA-directed DNA polymerase activity"/>
    <property type="evidence" value="ECO:0007669"/>
    <property type="project" value="UniProtKB-KW"/>
</dbReference>
<dbReference type="InterPro" id="IPR000477">
    <property type="entry name" value="RT_dom"/>
</dbReference>
<evidence type="ECO:0000256" key="7">
    <source>
        <dbReference type="ARBA" id="ARBA00022759"/>
    </source>
</evidence>
<keyword evidence="12" id="KW-1185">Reference proteome</keyword>
<name>A0AAW0NTX5_9GOBI</name>
<proteinExistence type="inferred from homology"/>
<dbReference type="PROSITE" id="PS50878">
    <property type="entry name" value="RT_POL"/>
    <property type="match status" value="1"/>
</dbReference>
<comment type="caution">
    <text evidence="11">The sequence shown here is derived from an EMBL/GenBank/DDBJ whole genome shotgun (WGS) entry which is preliminary data.</text>
</comment>
<dbReference type="GO" id="GO:0006508">
    <property type="term" value="P:proteolysis"/>
    <property type="evidence" value="ECO:0007669"/>
    <property type="project" value="UniProtKB-KW"/>
</dbReference>
<dbReference type="Proteomes" id="UP001460270">
    <property type="component" value="Unassembled WGS sequence"/>
</dbReference>
<dbReference type="PROSITE" id="PS00141">
    <property type="entry name" value="ASP_PROTEASE"/>
    <property type="match status" value="1"/>
</dbReference>
<dbReference type="EC" id="3.1.26.4" evidence="2"/>
<keyword evidence="9" id="KW-0695">RNA-directed DNA polymerase</keyword>
<protein>
    <recommendedName>
        <fullName evidence="2">ribonuclease H</fullName>
        <ecNumber evidence="2">3.1.26.4</ecNumber>
    </recommendedName>
</protein>
<dbReference type="GO" id="GO:0004523">
    <property type="term" value="F:RNA-DNA hybrid ribonuclease activity"/>
    <property type="evidence" value="ECO:0007669"/>
    <property type="project" value="UniProtKB-EC"/>
</dbReference>
<organism evidence="11 12">
    <name type="scientific">Mugilogobius chulae</name>
    <name type="common">yellowstripe goby</name>
    <dbReference type="NCBI Taxonomy" id="88201"/>
    <lineage>
        <taxon>Eukaryota</taxon>
        <taxon>Metazoa</taxon>
        <taxon>Chordata</taxon>
        <taxon>Craniata</taxon>
        <taxon>Vertebrata</taxon>
        <taxon>Euteleostomi</taxon>
        <taxon>Actinopterygii</taxon>
        <taxon>Neopterygii</taxon>
        <taxon>Teleostei</taxon>
        <taxon>Neoteleostei</taxon>
        <taxon>Acanthomorphata</taxon>
        <taxon>Gobiaria</taxon>
        <taxon>Gobiiformes</taxon>
        <taxon>Gobioidei</taxon>
        <taxon>Gobiidae</taxon>
        <taxon>Gobionellinae</taxon>
        <taxon>Mugilogobius</taxon>
    </lineage>
</organism>
<evidence type="ECO:0000256" key="2">
    <source>
        <dbReference type="ARBA" id="ARBA00012180"/>
    </source>
</evidence>
<dbReference type="Gene3D" id="3.10.10.10">
    <property type="entry name" value="HIV Type 1 Reverse Transcriptase, subunit A, domain 1"/>
    <property type="match status" value="1"/>
</dbReference>
<dbReference type="InterPro" id="IPR043502">
    <property type="entry name" value="DNA/RNA_pol_sf"/>
</dbReference>
<accession>A0AAW0NTX5</accession>
<keyword evidence="6" id="KW-0540">Nuclease</keyword>
<dbReference type="EMBL" id="JBBPFD010000010">
    <property type="protein sequence ID" value="KAK7909571.1"/>
    <property type="molecule type" value="Genomic_DNA"/>
</dbReference>
<dbReference type="PANTHER" id="PTHR24559">
    <property type="entry name" value="TRANSPOSON TY3-I GAG-POL POLYPROTEIN"/>
    <property type="match status" value="1"/>
</dbReference>
<dbReference type="PANTHER" id="PTHR24559:SF444">
    <property type="entry name" value="REVERSE TRANSCRIPTASE DOMAIN-CONTAINING PROTEIN"/>
    <property type="match status" value="1"/>
</dbReference>
<evidence type="ECO:0000256" key="3">
    <source>
        <dbReference type="ARBA" id="ARBA00022670"/>
    </source>
</evidence>
<keyword evidence="3" id="KW-0645">Protease</keyword>
<evidence type="ECO:0000313" key="11">
    <source>
        <dbReference type="EMBL" id="KAK7909571.1"/>
    </source>
</evidence>
<keyword evidence="5" id="KW-0548">Nucleotidyltransferase</keyword>
<keyword evidence="8" id="KW-0378">Hydrolase</keyword>
<evidence type="ECO:0000256" key="9">
    <source>
        <dbReference type="ARBA" id="ARBA00022918"/>
    </source>
</evidence>
<keyword evidence="4" id="KW-0808">Transferase</keyword>
<comment type="similarity">
    <text evidence="1">Belongs to the beta type-B retroviral polymerase family. HERV class-II K(HML-2) pol subfamily.</text>
</comment>
<evidence type="ECO:0000256" key="5">
    <source>
        <dbReference type="ARBA" id="ARBA00022695"/>
    </source>
</evidence>
<dbReference type="SUPFAM" id="SSF56672">
    <property type="entry name" value="DNA/RNA polymerases"/>
    <property type="match status" value="1"/>
</dbReference>
<dbReference type="FunFam" id="3.10.10.10:FF:000007">
    <property type="entry name" value="Retrovirus-related Pol polyprotein from transposon 17.6-like Protein"/>
    <property type="match status" value="1"/>
</dbReference>
<evidence type="ECO:0000256" key="8">
    <source>
        <dbReference type="ARBA" id="ARBA00022801"/>
    </source>
</evidence>
<dbReference type="CDD" id="cd01647">
    <property type="entry name" value="RT_LTR"/>
    <property type="match status" value="1"/>
</dbReference>
<evidence type="ECO:0000256" key="4">
    <source>
        <dbReference type="ARBA" id="ARBA00022679"/>
    </source>
</evidence>
<keyword evidence="7" id="KW-0255">Endonuclease</keyword>
<dbReference type="InterPro" id="IPR053134">
    <property type="entry name" value="RNA-dir_DNA_polymerase"/>
</dbReference>
<dbReference type="FunFam" id="3.30.70.270:FF:000164">
    <property type="match status" value="1"/>
</dbReference>
<dbReference type="InterPro" id="IPR001969">
    <property type="entry name" value="Aspartic_peptidase_AS"/>
</dbReference>
<dbReference type="InterPro" id="IPR021109">
    <property type="entry name" value="Peptidase_aspartic_dom_sf"/>
</dbReference>
<gene>
    <name evidence="11" type="ORF">WMY93_014255</name>
</gene>
<dbReference type="Gene3D" id="3.30.70.270">
    <property type="match status" value="1"/>
</dbReference>
<feature type="domain" description="Reverse transcriptase" evidence="10">
    <location>
        <begin position="113"/>
        <end position="290"/>
    </location>
</feature>
<evidence type="ECO:0000256" key="6">
    <source>
        <dbReference type="ARBA" id="ARBA00022722"/>
    </source>
</evidence>
<evidence type="ECO:0000313" key="12">
    <source>
        <dbReference type="Proteomes" id="UP001460270"/>
    </source>
</evidence>
<evidence type="ECO:0000259" key="10">
    <source>
        <dbReference type="PROSITE" id="PS50878"/>
    </source>
</evidence>
<dbReference type="GO" id="GO:0004190">
    <property type="term" value="F:aspartic-type endopeptidase activity"/>
    <property type="evidence" value="ECO:0007669"/>
    <property type="project" value="InterPro"/>
</dbReference>
<dbReference type="SUPFAM" id="SSF50630">
    <property type="entry name" value="Acid proteases"/>
    <property type="match status" value="1"/>
</dbReference>
<reference evidence="12" key="1">
    <citation type="submission" date="2024-04" db="EMBL/GenBank/DDBJ databases">
        <title>Salinicola lusitanus LLJ914,a marine bacterium isolated from the Okinawa Trough.</title>
        <authorList>
            <person name="Li J."/>
        </authorList>
    </citation>
    <scope>NUCLEOTIDE SEQUENCE [LARGE SCALE GENOMIC DNA]</scope>
</reference>
<dbReference type="InterPro" id="IPR043128">
    <property type="entry name" value="Rev_trsase/Diguanyl_cyclase"/>
</dbReference>
<dbReference type="Pfam" id="PF00078">
    <property type="entry name" value="RVT_1"/>
    <property type="match status" value="1"/>
</dbReference>